<dbReference type="Gene3D" id="2.160.20.120">
    <property type="match status" value="1"/>
</dbReference>
<organism evidence="3 4">
    <name type="scientific">Anditalea andensis</name>
    <dbReference type="NCBI Taxonomy" id="1048983"/>
    <lineage>
        <taxon>Bacteria</taxon>
        <taxon>Pseudomonadati</taxon>
        <taxon>Bacteroidota</taxon>
        <taxon>Cytophagia</taxon>
        <taxon>Cytophagales</taxon>
        <taxon>Cytophagaceae</taxon>
        <taxon>Anditalea</taxon>
    </lineage>
</organism>
<accession>A0A074KYU3</accession>
<dbReference type="RefSeq" id="WP_051720020.1">
    <property type="nucleotide sequence ID" value="NZ_JMIH01000023.1"/>
</dbReference>
<dbReference type="STRING" id="1048983.EL17_14290"/>
<reference evidence="3 4" key="1">
    <citation type="submission" date="2014-04" db="EMBL/GenBank/DDBJ databases">
        <title>Characterization and application of a salt tolerant electro-active bacterium.</title>
        <authorList>
            <person name="Yang L."/>
            <person name="Wei S."/>
            <person name="Tay Q.X.M."/>
        </authorList>
    </citation>
    <scope>NUCLEOTIDE SEQUENCE [LARGE SCALE GENOMIC DNA]</scope>
    <source>
        <strain evidence="3 4">LY1</strain>
    </source>
</reference>
<dbReference type="Pfam" id="PF10988">
    <property type="entry name" value="DUF2807"/>
    <property type="match status" value="1"/>
</dbReference>
<evidence type="ECO:0000313" key="3">
    <source>
        <dbReference type="EMBL" id="KEO72798.1"/>
    </source>
</evidence>
<name>A0A074KYU3_9BACT</name>
<protein>
    <recommendedName>
        <fullName evidence="2">Putative auto-transporter adhesin head GIN domain-containing protein</fullName>
    </recommendedName>
</protein>
<sequence>MIRNITYLIALIAVLVAPQAYGQTSEDTRKLSAFNGIKISNAIEAEFEKGDRHEIQITASGLDVDKVETNITNRQLEIKLARGNFRSTSVRVKVIYVDIDQIEASTSSRVFFKDVIESKTVKITASTSSYVEAKVNCSNLQLDAASNAKIFINGTADNLNIRAVTSAEINAKDLQANTADIVANTAAKADIRIKDSIKGSAATAAKVYYSGNPNIVDIKTSTAGAIEQR</sequence>
<evidence type="ECO:0000313" key="4">
    <source>
        <dbReference type="Proteomes" id="UP000027821"/>
    </source>
</evidence>
<dbReference type="EMBL" id="JMIH01000023">
    <property type="protein sequence ID" value="KEO72798.1"/>
    <property type="molecule type" value="Genomic_DNA"/>
</dbReference>
<dbReference type="OrthoDB" id="942536at2"/>
<evidence type="ECO:0000259" key="2">
    <source>
        <dbReference type="Pfam" id="PF10988"/>
    </source>
</evidence>
<dbReference type="Proteomes" id="UP000027821">
    <property type="component" value="Unassembled WGS sequence"/>
</dbReference>
<dbReference type="AlphaFoldDB" id="A0A074KYU3"/>
<feature type="domain" description="Putative auto-transporter adhesin head GIN" evidence="2">
    <location>
        <begin position="33"/>
        <end position="213"/>
    </location>
</feature>
<comment type="caution">
    <text evidence="3">The sequence shown here is derived from an EMBL/GenBank/DDBJ whole genome shotgun (WGS) entry which is preliminary data.</text>
</comment>
<keyword evidence="4" id="KW-1185">Reference proteome</keyword>
<evidence type="ECO:0000256" key="1">
    <source>
        <dbReference type="SAM" id="SignalP"/>
    </source>
</evidence>
<feature type="chain" id="PRO_5001695529" description="Putative auto-transporter adhesin head GIN domain-containing protein" evidence="1">
    <location>
        <begin position="23"/>
        <end position="229"/>
    </location>
</feature>
<dbReference type="eggNOG" id="COG1983">
    <property type="taxonomic scope" value="Bacteria"/>
</dbReference>
<proteinExistence type="predicted"/>
<gene>
    <name evidence="3" type="ORF">EL17_14290</name>
</gene>
<feature type="signal peptide" evidence="1">
    <location>
        <begin position="1"/>
        <end position="22"/>
    </location>
</feature>
<keyword evidence="1" id="KW-0732">Signal</keyword>
<dbReference type="InterPro" id="IPR021255">
    <property type="entry name" value="DUF2807"/>
</dbReference>